<evidence type="ECO:0000313" key="2">
    <source>
        <dbReference type="Proteomes" id="UP001265700"/>
    </source>
</evidence>
<dbReference type="RefSeq" id="WP_310319123.1">
    <property type="nucleotide sequence ID" value="NZ_JAVDWU010000007.1"/>
</dbReference>
<name>A0ABU1WQH3_9BURK</name>
<protein>
    <recommendedName>
        <fullName evidence="3">DUF1439 domain-containing protein</fullName>
    </recommendedName>
</protein>
<sequence length="195" mass="21776">MTRTTLMRRTLLAAGGLWSVWALSGCAMPAPRPRTLEISEARLVERIAVQFPVQRRFMEVFELSLDAPRVRLMPEENRLGTELDYVLGTVGRPSSRAVRGKLALSYGLRIDTRDQTVRLHEVRVENFDVPGMPPPTGLHASRLGGMLAEDLLRDLVVYRIRPEDLQSVGRRGYTPGQLTVVPGGLQLRLDPVQAP</sequence>
<reference evidence="1 2" key="1">
    <citation type="submission" date="2023-07" db="EMBL/GenBank/DDBJ databases">
        <title>Sorghum-associated microbial communities from plants grown in Nebraska, USA.</title>
        <authorList>
            <person name="Schachtman D."/>
        </authorList>
    </citation>
    <scope>NUCLEOTIDE SEQUENCE [LARGE SCALE GENOMIC DNA]</scope>
    <source>
        <strain evidence="1 2">4249</strain>
    </source>
</reference>
<evidence type="ECO:0000313" key="1">
    <source>
        <dbReference type="EMBL" id="MDR7151550.1"/>
    </source>
</evidence>
<dbReference type="Gene3D" id="3.15.10.40">
    <property type="entry name" value="Uncharacterised protein PF07273, DUF1439"/>
    <property type="match status" value="1"/>
</dbReference>
<keyword evidence="2" id="KW-1185">Reference proteome</keyword>
<dbReference type="PROSITE" id="PS51257">
    <property type="entry name" value="PROKAR_LIPOPROTEIN"/>
    <property type="match status" value="1"/>
</dbReference>
<comment type="caution">
    <text evidence="1">The sequence shown here is derived from an EMBL/GenBank/DDBJ whole genome shotgun (WGS) entry which is preliminary data.</text>
</comment>
<organism evidence="1 2">
    <name type="scientific">Hydrogenophaga palleronii</name>
    <dbReference type="NCBI Taxonomy" id="65655"/>
    <lineage>
        <taxon>Bacteria</taxon>
        <taxon>Pseudomonadati</taxon>
        <taxon>Pseudomonadota</taxon>
        <taxon>Betaproteobacteria</taxon>
        <taxon>Burkholderiales</taxon>
        <taxon>Comamonadaceae</taxon>
        <taxon>Hydrogenophaga</taxon>
    </lineage>
</organism>
<dbReference type="Proteomes" id="UP001265700">
    <property type="component" value="Unassembled WGS sequence"/>
</dbReference>
<accession>A0ABU1WQH3</accession>
<proteinExistence type="predicted"/>
<evidence type="ECO:0008006" key="3">
    <source>
        <dbReference type="Google" id="ProtNLM"/>
    </source>
</evidence>
<dbReference type="EMBL" id="JAVDWU010000007">
    <property type="protein sequence ID" value="MDR7151550.1"/>
    <property type="molecule type" value="Genomic_DNA"/>
</dbReference>
<gene>
    <name evidence="1" type="ORF">J2W49_003526</name>
</gene>